<dbReference type="PROSITE" id="PS51194">
    <property type="entry name" value="HELICASE_CTER"/>
    <property type="match status" value="1"/>
</dbReference>
<dbReference type="SUPFAM" id="SSF52540">
    <property type="entry name" value="P-loop containing nucleoside triphosphate hydrolases"/>
    <property type="match status" value="1"/>
</dbReference>
<dbReference type="EMBL" id="JACIBV010000001">
    <property type="protein sequence ID" value="MBB3727534.1"/>
    <property type="molecule type" value="Genomic_DNA"/>
</dbReference>
<evidence type="ECO:0000256" key="6">
    <source>
        <dbReference type="ARBA" id="ARBA00022840"/>
    </source>
</evidence>
<evidence type="ECO:0000256" key="11">
    <source>
        <dbReference type="ARBA" id="ARBA00044535"/>
    </source>
</evidence>
<evidence type="ECO:0000256" key="3">
    <source>
        <dbReference type="ARBA" id="ARBA00022741"/>
    </source>
</evidence>
<comment type="similarity">
    <text evidence="1">Belongs to the helicase family. RecQ subfamily.</text>
</comment>
<comment type="catalytic activity">
    <reaction evidence="9">
        <text>Couples ATP hydrolysis with the unwinding of duplex DNA by translocating in the 3'-5' direction.</text>
        <dbReference type="EC" id="5.6.2.4"/>
    </reaction>
</comment>
<evidence type="ECO:0000256" key="9">
    <source>
        <dbReference type="ARBA" id="ARBA00034617"/>
    </source>
</evidence>
<evidence type="ECO:0000256" key="12">
    <source>
        <dbReference type="ARBA" id="ARBA00044550"/>
    </source>
</evidence>
<dbReference type="CDD" id="cd17920">
    <property type="entry name" value="DEXHc_RecQ"/>
    <property type="match status" value="1"/>
</dbReference>
<proteinExistence type="inferred from homology"/>
<evidence type="ECO:0000259" key="14">
    <source>
        <dbReference type="PROSITE" id="PS51194"/>
    </source>
</evidence>
<keyword evidence="4 15" id="KW-0378">Hydrolase</keyword>
<feature type="domain" description="Helicase C-terminal" evidence="14">
    <location>
        <begin position="219"/>
        <end position="387"/>
    </location>
</feature>
<dbReference type="GO" id="GO:0006310">
    <property type="term" value="P:DNA recombination"/>
    <property type="evidence" value="ECO:0007669"/>
    <property type="project" value="InterPro"/>
</dbReference>
<dbReference type="InterPro" id="IPR001650">
    <property type="entry name" value="Helicase_C-like"/>
</dbReference>
<dbReference type="Gene3D" id="1.10.10.10">
    <property type="entry name" value="Winged helix-like DNA-binding domain superfamily/Winged helix DNA-binding domain"/>
    <property type="match status" value="1"/>
</dbReference>
<dbReference type="GO" id="GO:0005524">
    <property type="term" value="F:ATP binding"/>
    <property type="evidence" value="ECO:0007669"/>
    <property type="project" value="UniProtKB-KW"/>
</dbReference>
<dbReference type="RefSeq" id="WP_183648233.1">
    <property type="nucleotide sequence ID" value="NZ_JACIBV010000001.1"/>
</dbReference>
<dbReference type="SMART" id="SM00490">
    <property type="entry name" value="HELICc"/>
    <property type="match status" value="1"/>
</dbReference>
<feature type="domain" description="Helicase ATP-binding" evidence="13">
    <location>
        <begin position="29"/>
        <end position="197"/>
    </location>
</feature>
<accession>A0A7W5V903</accession>
<protein>
    <recommendedName>
        <fullName evidence="11">ATP-dependent DNA helicase RecQ</fullName>
        <ecNumber evidence="10">5.6.2.4</ecNumber>
    </recommendedName>
    <alternativeName>
        <fullName evidence="12">DNA 3'-5' helicase RecQ</fullName>
    </alternativeName>
</protein>
<keyword evidence="7" id="KW-0238">DNA-binding</keyword>
<dbReference type="InterPro" id="IPR027417">
    <property type="entry name" value="P-loop_NTPase"/>
</dbReference>
<dbReference type="AlphaFoldDB" id="A0A7W5V903"/>
<dbReference type="InterPro" id="IPR002464">
    <property type="entry name" value="DNA/RNA_helicase_DEAH_CS"/>
</dbReference>
<dbReference type="GO" id="GO:0005694">
    <property type="term" value="C:chromosome"/>
    <property type="evidence" value="ECO:0007669"/>
    <property type="project" value="TreeGrafter"/>
</dbReference>
<dbReference type="GO" id="GO:0006281">
    <property type="term" value="P:DNA repair"/>
    <property type="evidence" value="ECO:0007669"/>
    <property type="project" value="TreeGrafter"/>
</dbReference>
<organism evidence="15 16">
    <name type="scientific">Nonomuraea dietziae</name>
    <dbReference type="NCBI Taxonomy" id="65515"/>
    <lineage>
        <taxon>Bacteria</taxon>
        <taxon>Bacillati</taxon>
        <taxon>Actinomycetota</taxon>
        <taxon>Actinomycetes</taxon>
        <taxon>Streptosporangiales</taxon>
        <taxon>Streptosporangiaceae</taxon>
        <taxon>Nonomuraea</taxon>
    </lineage>
</organism>
<dbReference type="GeneID" id="95389828"/>
<dbReference type="InterPro" id="IPR036388">
    <property type="entry name" value="WH-like_DNA-bd_sf"/>
</dbReference>
<keyword evidence="2" id="KW-0479">Metal-binding</keyword>
<dbReference type="GO" id="GO:0003677">
    <property type="term" value="F:DNA binding"/>
    <property type="evidence" value="ECO:0007669"/>
    <property type="project" value="UniProtKB-KW"/>
</dbReference>
<dbReference type="InterPro" id="IPR011545">
    <property type="entry name" value="DEAD/DEAH_box_helicase_dom"/>
</dbReference>
<evidence type="ECO:0000256" key="7">
    <source>
        <dbReference type="ARBA" id="ARBA00023125"/>
    </source>
</evidence>
<dbReference type="Pfam" id="PF16124">
    <property type="entry name" value="RecQ_Zn_bind"/>
    <property type="match status" value="1"/>
</dbReference>
<evidence type="ECO:0000256" key="5">
    <source>
        <dbReference type="ARBA" id="ARBA00022806"/>
    </source>
</evidence>
<dbReference type="GO" id="GO:0043138">
    <property type="term" value="F:3'-5' DNA helicase activity"/>
    <property type="evidence" value="ECO:0007669"/>
    <property type="project" value="UniProtKB-EC"/>
</dbReference>
<evidence type="ECO:0000256" key="4">
    <source>
        <dbReference type="ARBA" id="ARBA00022801"/>
    </source>
</evidence>
<evidence type="ECO:0000256" key="10">
    <source>
        <dbReference type="ARBA" id="ARBA00034808"/>
    </source>
</evidence>
<dbReference type="SMART" id="SM00487">
    <property type="entry name" value="DEXDc"/>
    <property type="match status" value="1"/>
</dbReference>
<dbReference type="NCBIfam" id="TIGR00614">
    <property type="entry name" value="recQ_fam"/>
    <property type="match status" value="1"/>
</dbReference>
<reference evidence="15 16" key="1">
    <citation type="submission" date="2020-08" db="EMBL/GenBank/DDBJ databases">
        <title>Sequencing the genomes of 1000 actinobacteria strains.</title>
        <authorList>
            <person name="Klenk H.-P."/>
        </authorList>
    </citation>
    <scope>NUCLEOTIDE SEQUENCE [LARGE SCALE GENOMIC DNA]</scope>
    <source>
        <strain evidence="15 16">DSM 44320</strain>
    </source>
</reference>
<evidence type="ECO:0000313" key="15">
    <source>
        <dbReference type="EMBL" id="MBB3727534.1"/>
    </source>
</evidence>
<dbReference type="PROSITE" id="PS00690">
    <property type="entry name" value="DEAH_ATP_HELICASE"/>
    <property type="match status" value="1"/>
</dbReference>
<dbReference type="InterPro" id="IPR004589">
    <property type="entry name" value="DNA_helicase_ATP-dep_RecQ"/>
</dbReference>
<name>A0A7W5V903_9ACTN</name>
<comment type="caution">
    <text evidence="15">The sequence shown here is derived from an EMBL/GenBank/DDBJ whole genome shotgun (WGS) entry which is preliminary data.</text>
</comment>
<evidence type="ECO:0000313" key="16">
    <source>
        <dbReference type="Proteomes" id="UP000579945"/>
    </source>
</evidence>
<evidence type="ECO:0000256" key="8">
    <source>
        <dbReference type="ARBA" id="ARBA00023235"/>
    </source>
</evidence>
<dbReference type="GO" id="GO:0009378">
    <property type="term" value="F:four-way junction helicase activity"/>
    <property type="evidence" value="ECO:0007669"/>
    <property type="project" value="TreeGrafter"/>
</dbReference>
<sequence length="543" mass="59453">MRDAGAKCERTARRVLGLTDLRPGQLAAMTALAEGRDTLVVMPTGAGKSAIYQVPALLLPGPTLVVSPLIALQRDQVESLRRRDEEAVSLDASTPASRRSEAFEALRAGETEFLFCAPEQLARPDVVRELAAASPSLMVVDEAHCVSSWGHDFRPDYLRLGAVAEALGRPVIAALTATAAPPVRAEIVDRLGMREPLEIVQGFDRPNISLTVRRMLDDPAVELVAAVAQEPLPGIVYTASRRQTGRLAGMLTEAGLRAEAYHAGLRRAERDQVHGRFMSGELDVVVSTNAFGMGIDKPDVRFVHHAEVPGSPDSYYQEIGRAGRDGEAARAVLFYRPEDLGLHRFFTGALPDPETLERLAQAVAAAGPGADRKQLRERTELSPRRLTSLLDLLERAGAVRLGTRRVSPVPGAPDPHAAAELAMRLAERRRDVERTRLEMMRRYAETEECRRRFLLGYFGEELAEPCGNCDTCRAGTADQPANGEGPFRVHAHVEHETWGHGQVIQRGEDRLTVLFQEAGYRELSLEAVLEQRLLTETGAEGRS</sequence>
<dbReference type="PANTHER" id="PTHR13710:SF105">
    <property type="entry name" value="ATP-DEPENDENT DNA HELICASE Q1"/>
    <property type="match status" value="1"/>
</dbReference>
<keyword evidence="6" id="KW-0067">ATP-binding</keyword>
<dbReference type="Pfam" id="PF00270">
    <property type="entry name" value="DEAD"/>
    <property type="match status" value="1"/>
</dbReference>
<gene>
    <name evidence="15" type="ORF">FHR33_003394</name>
</gene>
<dbReference type="GO" id="GO:0005737">
    <property type="term" value="C:cytoplasm"/>
    <property type="evidence" value="ECO:0007669"/>
    <property type="project" value="TreeGrafter"/>
</dbReference>
<dbReference type="Gene3D" id="3.40.50.300">
    <property type="entry name" value="P-loop containing nucleotide triphosphate hydrolases"/>
    <property type="match status" value="2"/>
</dbReference>
<dbReference type="GO" id="GO:0046872">
    <property type="term" value="F:metal ion binding"/>
    <property type="evidence" value="ECO:0007669"/>
    <property type="project" value="UniProtKB-KW"/>
</dbReference>
<dbReference type="Proteomes" id="UP000579945">
    <property type="component" value="Unassembled WGS sequence"/>
</dbReference>
<evidence type="ECO:0000256" key="1">
    <source>
        <dbReference type="ARBA" id="ARBA00005446"/>
    </source>
</evidence>
<dbReference type="EC" id="5.6.2.4" evidence="10"/>
<dbReference type="PROSITE" id="PS51192">
    <property type="entry name" value="HELICASE_ATP_BIND_1"/>
    <property type="match status" value="1"/>
</dbReference>
<keyword evidence="3" id="KW-0547">Nucleotide-binding</keyword>
<dbReference type="PANTHER" id="PTHR13710">
    <property type="entry name" value="DNA HELICASE RECQ FAMILY MEMBER"/>
    <property type="match status" value="1"/>
</dbReference>
<dbReference type="InterPro" id="IPR014001">
    <property type="entry name" value="Helicase_ATP-bd"/>
</dbReference>
<evidence type="ECO:0000259" key="13">
    <source>
        <dbReference type="PROSITE" id="PS51192"/>
    </source>
</evidence>
<keyword evidence="8" id="KW-0413">Isomerase</keyword>
<keyword evidence="16" id="KW-1185">Reference proteome</keyword>
<dbReference type="InterPro" id="IPR032284">
    <property type="entry name" value="RecQ_Zn-bd"/>
</dbReference>
<keyword evidence="5 15" id="KW-0347">Helicase</keyword>
<dbReference type="GO" id="GO:0016787">
    <property type="term" value="F:hydrolase activity"/>
    <property type="evidence" value="ECO:0007669"/>
    <property type="project" value="UniProtKB-KW"/>
</dbReference>
<dbReference type="Pfam" id="PF00271">
    <property type="entry name" value="Helicase_C"/>
    <property type="match status" value="1"/>
</dbReference>
<evidence type="ECO:0000256" key="2">
    <source>
        <dbReference type="ARBA" id="ARBA00022723"/>
    </source>
</evidence>